<dbReference type="Proteomes" id="UP000318815">
    <property type="component" value="Unassembled WGS sequence"/>
</dbReference>
<name>A0A5C6LSC3_9BACT</name>
<proteinExistence type="predicted"/>
<gene>
    <name evidence="1" type="ORF">FEF09_12540</name>
</gene>
<keyword evidence="2" id="KW-1185">Reference proteome</keyword>
<dbReference type="EMBL" id="VOHS01000010">
    <property type="protein sequence ID" value="TWW00161.1"/>
    <property type="molecule type" value="Genomic_DNA"/>
</dbReference>
<reference evidence="1 2" key="1">
    <citation type="submission" date="2019-08" db="EMBL/GenBank/DDBJ databases">
        <title>Whole genome sequencing of chitin degrading bacteria Chitinophaga pinensis YS16.</title>
        <authorList>
            <person name="Singh R.P."/>
            <person name="Manchanda G."/>
            <person name="Maurya I.K."/>
            <person name="Joshi N.K."/>
            <person name="Srivastava A.K."/>
        </authorList>
    </citation>
    <scope>NUCLEOTIDE SEQUENCE [LARGE SCALE GENOMIC DNA]</scope>
    <source>
        <strain evidence="1 2">YS-16</strain>
    </source>
</reference>
<evidence type="ECO:0000313" key="2">
    <source>
        <dbReference type="Proteomes" id="UP000318815"/>
    </source>
</evidence>
<dbReference type="AlphaFoldDB" id="A0A5C6LSC3"/>
<dbReference type="RefSeq" id="WP_146305426.1">
    <property type="nucleotide sequence ID" value="NZ_VOHS01000010.1"/>
</dbReference>
<evidence type="ECO:0008006" key="3">
    <source>
        <dbReference type="Google" id="ProtNLM"/>
    </source>
</evidence>
<organism evidence="1 2">
    <name type="scientific">Chitinophaga pinensis</name>
    <dbReference type="NCBI Taxonomy" id="79329"/>
    <lineage>
        <taxon>Bacteria</taxon>
        <taxon>Pseudomonadati</taxon>
        <taxon>Bacteroidota</taxon>
        <taxon>Chitinophagia</taxon>
        <taxon>Chitinophagales</taxon>
        <taxon>Chitinophagaceae</taxon>
        <taxon>Chitinophaga</taxon>
    </lineage>
</organism>
<comment type="caution">
    <text evidence="1">The sequence shown here is derived from an EMBL/GenBank/DDBJ whole genome shotgun (WGS) entry which is preliminary data.</text>
</comment>
<accession>A0A5C6LSC3</accession>
<dbReference type="OrthoDB" id="662655at2"/>
<protein>
    <recommendedName>
        <fullName evidence="3">HAMP domain-containing histidine kinase</fullName>
    </recommendedName>
</protein>
<sequence length="228" mass="26225">MKSSVLAQNFLDDNRLVEDIFHELKSIVASILSSVELIVLYDGKAMGNKITRQAESIKSQVIELDFQLQNIRIIQHMLDKTFQVKRKMTNLLFFLGQLVREEPYHNLLSPAVELQQSKVPVEANIDESVLRQLILNLFFWMNRHSTTHQIPRMEFSFEPGTFKIKGSFYANYIFSSPFKSSEKGDSEIIHQPICKMMSFLASLHDGTFEIVTEPEKNVEVLVTIPCKA</sequence>
<evidence type="ECO:0000313" key="1">
    <source>
        <dbReference type="EMBL" id="TWW00161.1"/>
    </source>
</evidence>